<name>A0ABD3RUB0_9LAMI</name>
<accession>A0ABD3RUB0</accession>
<dbReference type="InterPro" id="IPR001901">
    <property type="entry name" value="Translocase_SecE/Sec61-g"/>
</dbReference>
<feature type="compositionally biased region" description="Polar residues" evidence="9">
    <location>
        <begin position="81"/>
        <end position="90"/>
    </location>
</feature>
<keyword evidence="3" id="KW-0813">Transport</keyword>
<evidence type="ECO:0000256" key="7">
    <source>
        <dbReference type="ARBA" id="ARBA00023010"/>
    </source>
</evidence>
<dbReference type="GO" id="GO:0016020">
    <property type="term" value="C:membrane"/>
    <property type="evidence" value="ECO:0007669"/>
    <property type="project" value="UniProtKB-SubCell"/>
</dbReference>
<evidence type="ECO:0000256" key="9">
    <source>
        <dbReference type="SAM" id="MobiDB-lite"/>
    </source>
</evidence>
<feature type="compositionally biased region" description="Polar residues" evidence="9">
    <location>
        <begin position="13"/>
        <end position="23"/>
    </location>
</feature>
<evidence type="ECO:0008006" key="13">
    <source>
        <dbReference type="Google" id="ProtNLM"/>
    </source>
</evidence>
<dbReference type="InterPro" id="IPR038379">
    <property type="entry name" value="SecE_sf"/>
</dbReference>
<keyword evidence="6 10" id="KW-1133">Transmembrane helix</keyword>
<keyword evidence="7" id="KW-0811">Translocation</keyword>
<dbReference type="HAMAP" id="MF_00422">
    <property type="entry name" value="SecE"/>
    <property type="match status" value="1"/>
</dbReference>
<dbReference type="Gene3D" id="1.20.5.1030">
    <property type="entry name" value="Preprotein translocase secy subunit"/>
    <property type="match status" value="1"/>
</dbReference>
<dbReference type="AlphaFoldDB" id="A0ABD3RUB0"/>
<feature type="transmembrane region" description="Helical" evidence="10">
    <location>
        <begin position="133"/>
        <end position="158"/>
    </location>
</feature>
<evidence type="ECO:0000256" key="4">
    <source>
        <dbReference type="ARBA" id="ARBA00022692"/>
    </source>
</evidence>
<sequence>MAISFSHFHLSPSKITSPKSNHPNIPLHITSKPTIVFTKNTPKFTQFASRPHNFTTTTIIPKASQEEENTITNGNTENPPAETQQENSQSDELKDLGLEIKKAMKEREQKEGGFFSGVAEEIREIEWPSFNKVLGTTGVVLGVIAGSSVVLLTVNAVLAELSDRVFAGKGIQDFFG</sequence>
<evidence type="ECO:0000313" key="11">
    <source>
        <dbReference type="EMBL" id="KAL3812610.1"/>
    </source>
</evidence>
<keyword evidence="8 10" id="KW-0472">Membrane</keyword>
<evidence type="ECO:0000256" key="1">
    <source>
        <dbReference type="ARBA" id="ARBA00004370"/>
    </source>
</evidence>
<dbReference type="InterPro" id="IPR055330">
    <property type="entry name" value="SECE1-like"/>
</dbReference>
<evidence type="ECO:0000256" key="6">
    <source>
        <dbReference type="ARBA" id="ARBA00022989"/>
    </source>
</evidence>
<dbReference type="GO" id="GO:0015031">
    <property type="term" value="P:protein transport"/>
    <property type="evidence" value="ECO:0007669"/>
    <property type="project" value="UniProtKB-KW"/>
</dbReference>
<dbReference type="InterPro" id="IPR005807">
    <property type="entry name" value="SecE_bac"/>
</dbReference>
<dbReference type="PANTHER" id="PTHR37240">
    <property type="entry name" value="PREPROTEIN TRANSLOCASE SUBUNIT SECE1"/>
    <property type="match status" value="1"/>
</dbReference>
<evidence type="ECO:0000256" key="2">
    <source>
        <dbReference type="ARBA" id="ARBA00008274"/>
    </source>
</evidence>
<evidence type="ECO:0000256" key="3">
    <source>
        <dbReference type="ARBA" id="ARBA00022448"/>
    </source>
</evidence>
<feature type="region of interest" description="Disordered" evidence="9">
    <location>
        <begin position="1"/>
        <end position="25"/>
    </location>
</feature>
<evidence type="ECO:0000313" key="12">
    <source>
        <dbReference type="Proteomes" id="UP001634393"/>
    </source>
</evidence>
<dbReference type="EMBL" id="JBJXBP010000008">
    <property type="protein sequence ID" value="KAL3812610.1"/>
    <property type="molecule type" value="Genomic_DNA"/>
</dbReference>
<dbReference type="Proteomes" id="UP001634393">
    <property type="component" value="Unassembled WGS sequence"/>
</dbReference>
<dbReference type="NCBIfam" id="TIGR00964">
    <property type="entry name" value="secE_bact"/>
    <property type="match status" value="1"/>
</dbReference>
<evidence type="ECO:0000256" key="8">
    <source>
        <dbReference type="ARBA" id="ARBA00023136"/>
    </source>
</evidence>
<evidence type="ECO:0000256" key="10">
    <source>
        <dbReference type="SAM" id="Phobius"/>
    </source>
</evidence>
<dbReference type="PANTHER" id="PTHR37240:SF1">
    <property type="entry name" value="PREPROTEIN TRANSLOCASE SUBUNIT SECE1"/>
    <property type="match status" value="1"/>
</dbReference>
<organism evidence="11 12">
    <name type="scientific">Penstemon smallii</name>
    <dbReference type="NCBI Taxonomy" id="265156"/>
    <lineage>
        <taxon>Eukaryota</taxon>
        <taxon>Viridiplantae</taxon>
        <taxon>Streptophyta</taxon>
        <taxon>Embryophyta</taxon>
        <taxon>Tracheophyta</taxon>
        <taxon>Spermatophyta</taxon>
        <taxon>Magnoliopsida</taxon>
        <taxon>eudicotyledons</taxon>
        <taxon>Gunneridae</taxon>
        <taxon>Pentapetalae</taxon>
        <taxon>asterids</taxon>
        <taxon>lamiids</taxon>
        <taxon>Lamiales</taxon>
        <taxon>Plantaginaceae</taxon>
        <taxon>Cheloneae</taxon>
        <taxon>Penstemon</taxon>
    </lineage>
</organism>
<gene>
    <name evidence="11" type="ORF">ACJIZ3_013878</name>
</gene>
<dbReference type="Pfam" id="PF00584">
    <property type="entry name" value="SecE"/>
    <property type="match status" value="1"/>
</dbReference>
<comment type="subcellular location">
    <subcellularLocation>
        <location evidence="1">Membrane</location>
    </subcellularLocation>
</comment>
<proteinExistence type="inferred from homology"/>
<reference evidence="11 12" key="1">
    <citation type="submission" date="2024-12" db="EMBL/GenBank/DDBJ databases">
        <title>The unique morphological basis and parallel evolutionary history of personate flowers in Penstemon.</title>
        <authorList>
            <person name="Depatie T.H."/>
            <person name="Wessinger C.A."/>
        </authorList>
    </citation>
    <scope>NUCLEOTIDE SEQUENCE [LARGE SCALE GENOMIC DNA]</scope>
    <source>
        <strain evidence="11">WTNN_2</strain>
        <tissue evidence="11">Leaf</tissue>
    </source>
</reference>
<comment type="similarity">
    <text evidence="2">Belongs to the SecE/SEC61-gamma family.</text>
</comment>
<keyword evidence="12" id="KW-1185">Reference proteome</keyword>
<keyword evidence="5" id="KW-0653">Protein transport</keyword>
<evidence type="ECO:0000256" key="5">
    <source>
        <dbReference type="ARBA" id="ARBA00022927"/>
    </source>
</evidence>
<comment type="caution">
    <text evidence="11">The sequence shown here is derived from an EMBL/GenBank/DDBJ whole genome shotgun (WGS) entry which is preliminary data.</text>
</comment>
<keyword evidence="4 10" id="KW-0812">Transmembrane</keyword>
<feature type="region of interest" description="Disordered" evidence="9">
    <location>
        <begin position="60"/>
        <end position="92"/>
    </location>
</feature>
<protein>
    <recommendedName>
        <fullName evidence="13">Preprotein translocase subunit SECE1</fullName>
    </recommendedName>
</protein>